<comment type="caution">
    <text evidence="2">The sequence shown here is derived from an EMBL/GenBank/DDBJ whole genome shotgun (WGS) entry which is preliminary data.</text>
</comment>
<feature type="transmembrane region" description="Helical" evidence="1">
    <location>
        <begin position="6"/>
        <end position="23"/>
    </location>
</feature>
<dbReference type="EMBL" id="CAJFCW020000006">
    <property type="protein sequence ID" value="CAG9124181.1"/>
    <property type="molecule type" value="Genomic_DNA"/>
</dbReference>
<organism evidence="2 3">
    <name type="scientific">Bursaphelenchus okinawaensis</name>
    <dbReference type="NCBI Taxonomy" id="465554"/>
    <lineage>
        <taxon>Eukaryota</taxon>
        <taxon>Metazoa</taxon>
        <taxon>Ecdysozoa</taxon>
        <taxon>Nematoda</taxon>
        <taxon>Chromadorea</taxon>
        <taxon>Rhabditida</taxon>
        <taxon>Tylenchina</taxon>
        <taxon>Tylenchomorpha</taxon>
        <taxon>Aphelenchoidea</taxon>
        <taxon>Aphelenchoididae</taxon>
        <taxon>Bursaphelenchus</taxon>
    </lineage>
</organism>
<dbReference type="EMBL" id="CAJFDH010000006">
    <property type="protein sequence ID" value="CAD5228154.1"/>
    <property type="molecule type" value="Genomic_DNA"/>
</dbReference>
<protein>
    <submittedName>
        <fullName evidence="2">Uncharacterized protein</fullName>
    </submittedName>
</protein>
<keyword evidence="1" id="KW-1133">Transmembrane helix</keyword>
<reference evidence="2" key="1">
    <citation type="submission" date="2020-09" db="EMBL/GenBank/DDBJ databases">
        <authorList>
            <person name="Kikuchi T."/>
        </authorList>
    </citation>
    <scope>NUCLEOTIDE SEQUENCE</scope>
    <source>
        <strain evidence="2">SH1</strain>
    </source>
</reference>
<dbReference type="Proteomes" id="UP000783686">
    <property type="component" value="Unassembled WGS sequence"/>
</dbReference>
<proteinExistence type="predicted"/>
<dbReference type="Proteomes" id="UP000614601">
    <property type="component" value="Unassembled WGS sequence"/>
</dbReference>
<name>A0A811LM21_9BILA</name>
<keyword evidence="3" id="KW-1185">Reference proteome</keyword>
<keyword evidence="1" id="KW-0472">Membrane</keyword>
<evidence type="ECO:0000313" key="2">
    <source>
        <dbReference type="EMBL" id="CAD5228154.1"/>
    </source>
</evidence>
<dbReference type="AlphaFoldDB" id="A0A811LM21"/>
<gene>
    <name evidence="2" type="ORF">BOKJ2_LOCUS12536</name>
</gene>
<evidence type="ECO:0000256" key="1">
    <source>
        <dbReference type="SAM" id="Phobius"/>
    </source>
</evidence>
<sequence length="88" mass="10065">MFDSVFMIMTEILLVFGALLYLYNQYQEEKLAKEPPPTAACTTAKPIVRAKKVEPTVEDWSELSNVSDRFQQETGVEFEETRESATVQ</sequence>
<accession>A0A811LM21</accession>
<keyword evidence="1" id="KW-0812">Transmembrane</keyword>
<dbReference type="OrthoDB" id="10569225at2759"/>
<evidence type="ECO:0000313" key="3">
    <source>
        <dbReference type="Proteomes" id="UP000614601"/>
    </source>
</evidence>